<dbReference type="SUPFAM" id="SSF55804">
    <property type="entry name" value="Phoshotransferase/anion transport protein"/>
    <property type="match status" value="1"/>
</dbReference>
<accession>A0ABT5R7L3</accession>
<reference evidence="5" key="1">
    <citation type="submission" date="2021-12" db="EMBL/GenBank/DDBJ databases">
        <title>Enterovibrio ZSDZ35 sp. nov. and Enterovibrio ZSDZ42 sp. nov., isolated from coastal seawater in Qingdao.</title>
        <authorList>
            <person name="Zhang P."/>
        </authorList>
    </citation>
    <scope>NUCLEOTIDE SEQUENCE</scope>
    <source>
        <strain evidence="5">ZSDZ42</strain>
    </source>
</reference>
<dbReference type="InterPro" id="IPR016910">
    <property type="entry name" value="UCP029195_PTS_EIIA2"/>
</dbReference>
<sequence length="261" mass="28746">MITRRITFFIGKEGLPAWRLNRLKTLAGHFRSVTIFVNLSQRKSANAEQPMHILSLSALPNDLCQLQIEGNDAELASMVLTAFVEENAVLISGGKSSAPIVPSEYETLPFHCMIHRVPNAALDKHGLLAHFALLVAEDECKHGNLVDQETLFDALYKREAVSSTGMGNGIALPHVMLNSIKNAHLMIATTSSSLDWASQRGDVTCVIGLMLPTPPIREHLVAFSGFSQQLIEEEFCGYLTQNKQSDVLELIILNALNVPFR</sequence>
<evidence type="ECO:0000256" key="1">
    <source>
        <dbReference type="ARBA" id="ARBA00022553"/>
    </source>
</evidence>
<name>A0ABT5R7L3_9GAMM</name>
<dbReference type="PANTHER" id="PTHR47738">
    <property type="entry name" value="PTS SYSTEM FRUCTOSE-LIKE EIIA COMPONENT-RELATED"/>
    <property type="match status" value="1"/>
</dbReference>
<dbReference type="InterPro" id="IPR016152">
    <property type="entry name" value="PTrfase/Anion_transptr"/>
</dbReference>
<dbReference type="InterPro" id="IPR000032">
    <property type="entry name" value="HPr-like"/>
</dbReference>
<dbReference type="InterPro" id="IPR035895">
    <property type="entry name" value="HPr-like_sf"/>
</dbReference>
<dbReference type="Pfam" id="PF00359">
    <property type="entry name" value="PTS_EIIA_2"/>
    <property type="match status" value="1"/>
</dbReference>
<keyword evidence="6" id="KW-1185">Reference proteome</keyword>
<dbReference type="Pfam" id="PF00381">
    <property type="entry name" value="PTS-HPr"/>
    <property type="match status" value="1"/>
</dbReference>
<evidence type="ECO:0000313" key="6">
    <source>
        <dbReference type="Proteomes" id="UP001149400"/>
    </source>
</evidence>
<evidence type="ECO:0000259" key="4">
    <source>
        <dbReference type="PROSITE" id="PS51350"/>
    </source>
</evidence>
<dbReference type="PROSITE" id="PS51094">
    <property type="entry name" value="PTS_EIIA_TYPE_2"/>
    <property type="match status" value="1"/>
</dbReference>
<dbReference type="EMBL" id="JAJUBC010000030">
    <property type="protein sequence ID" value="MDD1795507.1"/>
    <property type="molecule type" value="Genomic_DNA"/>
</dbReference>
<dbReference type="SUPFAM" id="SSF55594">
    <property type="entry name" value="HPr-like"/>
    <property type="match status" value="1"/>
</dbReference>
<protein>
    <submittedName>
        <fullName evidence="5">PTS sugar transporter subunit IIA</fullName>
    </submittedName>
</protein>
<proteinExistence type="predicted"/>
<keyword evidence="2 5" id="KW-0762">Sugar transport</keyword>
<dbReference type="InterPro" id="IPR002178">
    <property type="entry name" value="PTS_EIIA_type-2_dom"/>
</dbReference>
<evidence type="ECO:0000256" key="2">
    <source>
        <dbReference type="ARBA" id="ARBA00022597"/>
    </source>
</evidence>
<comment type="caution">
    <text evidence="5">The sequence shown here is derived from an EMBL/GenBank/DDBJ whole genome shotgun (WGS) entry which is preliminary data.</text>
</comment>
<feature type="domain" description="PTS EIIA type-2" evidence="3">
    <location>
        <begin position="113"/>
        <end position="255"/>
    </location>
</feature>
<dbReference type="Gene3D" id="3.40.930.10">
    <property type="entry name" value="Mannitol-specific EII, Chain A"/>
    <property type="match status" value="1"/>
</dbReference>
<dbReference type="Proteomes" id="UP001149400">
    <property type="component" value="Unassembled WGS sequence"/>
</dbReference>
<dbReference type="PIRSF" id="PIRSF029195">
    <property type="entry name" value="UCP029195_PTS_EIIA2"/>
    <property type="match status" value="1"/>
</dbReference>
<dbReference type="InterPro" id="IPR051541">
    <property type="entry name" value="PTS_SugarTrans_NitroReg"/>
</dbReference>
<evidence type="ECO:0000313" key="5">
    <source>
        <dbReference type="EMBL" id="MDD1795507.1"/>
    </source>
</evidence>
<keyword evidence="2 5" id="KW-0813">Transport</keyword>
<dbReference type="PROSITE" id="PS51350">
    <property type="entry name" value="PTS_HPR_DOM"/>
    <property type="match status" value="1"/>
</dbReference>
<dbReference type="Gene3D" id="3.30.1340.10">
    <property type="entry name" value="HPr-like"/>
    <property type="match status" value="1"/>
</dbReference>
<gene>
    <name evidence="5" type="ORF">LRP50_20470</name>
</gene>
<evidence type="ECO:0000259" key="3">
    <source>
        <dbReference type="PROSITE" id="PS51094"/>
    </source>
</evidence>
<dbReference type="RefSeq" id="WP_274166302.1">
    <property type="nucleotide sequence ID" value="NZ_JAJUBC010000030.1"/>
</dbReference>
<keyword evidence="1" id="KW-0597">Phosphoprotein</keyword>
<organism evidence="5 6">
    <name type="scientific">Enterovibrio gelatinilyticus</name>
    <dbReference type="NCBI Taxonomy" id="2899819"/>
    <lineage>
        <taxon>Bacteria</taxon>
        <taxon>Pseudomonadati</taxon>
        <taxon>Pseudomonadota</taxon>
        <taxon>Gammaproteobacteria</taxon>
        <taxon>Vibrionales</taxon>
        <taxon>Vibrionaceae</taxon>
        <taxon>Enterovibrio</taxon>
    </lineage>
</organism>
<feature type="domain" description="HPr" evidence="4">
    <location>
        <begin position="1"/>
        <end position="93"/>
    </location>
</feature>